<dbReference type="Proteomes" id="UP000790787">
    <property type="component" value="Chromosome 4"/>
</dbReference>
<proteinExistence type="predicted"/>
<reference evidence="1" key="1">
    <citation type="journal article" date="2014" name="Nat. Commun.">
        <title>The tobacco genome sequence and its comparison with those of tomato and potato.</title>
        <authorList>
            <person name="Sierro N."/>
            <person name="Battey J.N."/>
            <person name="Ouadi S."/>
            <person name="Bakaher N."/>
            <person name="Bovet L."/>
            <person name="Willig A."/>
            <person name="Goepfert S."/>
            <person name="Peitsch M.C."/>
            <person name="Ivanov N.V."/>
        </authorList>
    </citation>
    <scope>NUCLEOTIDE SEQUENCE [LARGE SCALE GENOMIC DNA]</scope>
</reference>
<reference evidence="2" key="2">
    <citation type="submission" date="2025-08" db="UniProtKB">
        <authorList>
            <consortium name="RefSeq"/>
        </authorList>
    </citation>
    <scope>IDENTIFICATION</scope>
    <source>
        <tissue evidence="2">Leaf</tissue>
    </source>
</reference>
<dbReference type="RefSeq" id="XP_075108636.1">
    <property type="nucleotide sequence ID" value="XM_075252535.1"/>
</dbReference>
<protein>
    <submittedName>
        <fullName evidence="2">MATH domain and coiled-coil domain-containing protein At3g58250-like isoform X2</fullName>
    </submittedName>
</protein>
<keyword evidence="1" id="KW-1185">Reference proteome</keyword>
<gene>
    <name evidence="2" type="primary">LOC107766923</name>
</gene>
<accession>A0AC58UGL4</accession>
<name>A0AC58UGL4_TOBAC</name>
<evidence type="ECO:0000313" key="1">
    <source>
        <dbReference type="Proteomes" id="UP000790787"/>
    </source>
</evidence>
<organism evidence="1 2">
    <name type="scientific">Nicotiana tabacum</name>
    <name type="common">Common tobacco</name>
    <dbReference type="NCBI Taxonomy" id="4097"/>
    <lineage>
        <taxon>Eukaryota</taxon>
        <taxon>Viridiplantae</taxon>
        <taxon>Streptophyta</taxon>
        <taxon>Embryophyta</taxon>
        <taxon>Tracheophyta</taxon>
        <taxon>Spermatophyta</taxon>
        <taxon>Magnoliopsida</taxon>
        <taxon>eudicotyledons</taxon>
        <taxon>Gunneridae</taxon>
        <taxon>Pentapetalae</taxon>
        <taxon>asterids</taxon>
        <taxon>lamiids</taxon>
        <taxon>Solanales</taxon>
        <taxon>Solanaceae</taxon>
        <taxon>Nicotianoideae</taxon>
        <taxon>Nicotianeae</taxon>
        <taxon>Nicotiana</taxon>
    </lineage>
</organism>
<sequence>MALIPCEEEVTVGVRDASPSHYLMKFESFYKLSENGIDMYESNEFEACGYKWKLIIYPNGDDNIEGNDYISVYLAIANDSSLPGGWEANAVFSFFLFNHLCENYLVIRGQVLRFHKVKSKWGFSKFISHKALKEQSDGYLVDDSIIIGAEVFVVKSQ</sequence>
<evidence type="ECO:0000313" key="2">
    <source>
        <dbReference type="RefSeq" id="XP_075108636.1"/>
    </source>
</evidence>